<keyword evidence="1" id="KW-0812">Transmembrane</keyword>
<dbReference type="Proteomes" id="UP000644548">
    <property type="component" value="Unassembled WGS sequence"/>
</dbReference>
<name>A0ABQ2S979_9DEIO</name>
<dbReference type="NCBIfam" id="NF038403">
    <property type="entry name" value="perm_prefix_1"/>
    <property type="match status" value="1"/>
</dbReference>
<evidence type="ECO:0000313" key="2">
    <source>
        <dbReference type="EMBL" id="GGR98898.1"/>
    </source>
</evidence>
<keyword evidence="3" id="KW-1185">Reference proteome</keyword>
<dbReference type="RefSeq" id="WP_189073690.1">
    <property type="nucleotide sequence ID" value="NZ_BMQN01000006.1"/>
</dbReference>
<gene>
    <name evidence="2" type="ORF">GCM10008960_26960</name>
</gene>
<evidence type="ECO:0000256" key="1">
    <source>
        <dbReference type="SAM" id="Phobius"/>
    </source>
</evidence>
<proteinExistence type="predicted"/>
<dbReference type="InterPro" id="IPR047928">
    <property type="entry name" value="Perm_prefix_1"/>
</dbReference>
<keyword evidence="1" id="KW-0472">Membrane</keyword>
<reference evidence="3" key="1">
    <citation type="journal article" date="2019" name="Int. J. Syst. Evol. Microbiol.">
        <title>The Global Catalogue of Microorganisms (GCM) 10K type strain sequencing project: providing services to taxonomists for standard genome sequencing and annotation.</title>
        <authorList>
            <consortium name="The Broad Institute Genomics Platform"/>
            <consortium name="The Broad Institute Genome Sequencing Center for Infectious Disease"/>
            <person name="Wu L."/>
            <person name="Ma J."/>
        </authorList>
    </citation>
    <scope>NUCLEOTIDE SEQUENCE [LARGE SCALE GENOMIC DNA]</scope>
    <source>
        <strain evidence="3">JCM 31405</strain>
    </source>
</reference>
<feature type="transmembrane region" description="Helical" evidence="1">
    <location>
        <begin position="71"/>
        <end position="93"/>
    </location>
</feature>
<organism evidence="2 3">
    <name type="scientific">Deinococcus sedimenti</name>
    <dbReference type="NCBI Taxonomy" id="1867090"/>
    <lineage>
        <taxon>Bacteria</taxon>
        <taxon>Thermotogati</taxon>
        <taxon>Deinococcota</taxon>
        <taxon>Deinococci</taxon>
        <taxon>Deinococcales</taxon>
        <taxon>Deinococcaceae</taxon>
        <taxon>Deinococcus</taxon>
    </lineage>
</organism>
<accession>A0ABQ2S979</accession>
<comment type="caution">
    <text evidence="2">The sequence shown here is derived from an EMBL/GenBank/DDBJ whole genome shotgun (WGS) entry which is preliminary data.</text>
</comment>
<sequence>MRDLERFVRAATRGLPRHDRARVQQELRGNLLERVAEHQISGSAPVEAERLALLEFGSPARLGAGLRRVHLWPRIGLIGGLGSAALALTLVLLPESGAQRVTVTTQGLMDRCQSGRPTPGAQGCSMNRDFWLSLSSLKQQLQAQQAILETTRRTHTSLGPAGEQLTETYLQVRWTEPGRSTGRFEIPLTAEWVDALQRHMDEASARAGWPERPAPLNENVFQRNQDTFLMGSQTLDALLRSSTEPVRIERPLDGPLLHVGRLRLELGRPGQGVSVGSIIEGSVIRALYGTRGLTVFTGAGLLPRQDQAFGAARGFPQQVRVRGGPGDLYVVVRPVTGQGVRGLGLDLVPVAADGLLHFRSQHESVRFTADLTALNQSGESRPAVALLRLGRGVTLTRSELKLPTPEVPGPAPR</sequence>
<keyword evidence="1" id="KW-1133">Transmembrane helix</keyword>
<protein>
    <submittedName>
        <fullName evidence="2">Uncharacterized protein</fullName>
    </submittedName>
</protein>
<dbReference type="EMBL" id="BMQN01000006">
    <property type="protein sequence ID" value="GGR98898.1"/>
    <property type="molecule type" value="Genomic_DNA"/>
</dbReference>
<evidence type="ECO:0000313" key="3">
    <source>
        <dbReference type="Proteomes" id="UP000644548"/>
    </source>
</evidence>